<dbReference type="PANTHER" id="PTHR12892:SF11">
    <property type="entry name" value="POST-GPI ATTACHMENT TO PROTEINS FACTOR 2"/>
    <property type="match status" value="1"/>
</dbReference>
<protein>
    <recommendedName>
        <fullName evidence="9">Acyltransferase PGAP2</fullName>
    </recommendedName>
    <alternativeName>
        <fullName evidence="10">Post-GPI attachment to proteins factor 2</fullName>
    </alternativeName>
</protein>
<dbReference type="RefSeq" id="XP_028322429.1">
    <property type="nucleotide sequence ID" value="XM_028466628.1"/>
</dbReference>
<evidence type="ECO:0000256" key="9">
    <source>
        <dbReference type="ARBA" id="ARBA00093632"/>
    </source>
</evidence>
<dbReference type="InterPro" id="IPR039545">
    <property type="entry name" value="PGAP2"/>
</dbReference>
<sequence>MISVYPGGERPFVHLSFISMLIPTLLLPLVGLIVCLFISICFHFKESTYTHCQVANALPSISAAISLTPQRYIWRGCVGLHSAPRFLFSFMYFSLYQRRLQGALLRLLGLMVLLCSLMENSGLLLLTYVASTENYELHKKGFIVFVLTSALYMLLTVGLCYIIQRKYVSLTGHELKSYRWKLRLFLFNISCCLAAAYFFRRHNQHCEPQVYSLFALFEYLVVLSNMAFHSTSCWDFTNTHLLVATPPEAKQY</sequence>
<dbReference type="GO" id="GO:0000139">
    <property type="term" value="C:Golgi membrane"/>
    <property type="evidence" value="ECO:0007669"/>
    <property type="project" value="UniProtKB-SubCell"/>
</dbReference>
<feature type="transmembrane region" description="Helical" evidence="11">
    <location>
        <begin position="107"/>
        <end position="130"/>
    </location>
</feature>
<organism evidence="13 14">
    <name type="scientific">Gouania willdenowi</name>
    <name type="common">Blunt-snouted clingfish</name>
    <name type="synonym">Lepadogaster willdenowi</name>
    <dbReference type="NCBI Taxonomy" id="441366"/>
    <lineage>
        <taxon>Eukaryota</taxon>
        <taxon>Metazoa</taxon>
        <taxon>Chordata</taxon>
        <taxon>Craniata</taxon>
        <taxon>Vertebrata</taxon>
        <taxon>Euteleostomi</taxon>
        <taxon>Actinopterygii</taxon>
        <taxon>Neopterygii</taxon>
        <taxon>Teleostei</taxon>
        <taxon>Neoteleostei</taxon>
        <taxon>Acanthomorphata</taxon>
        <taxon>Ovalentaria</taxon>
        <taxon>Blenniimorphae</taxon>
        <taxon>Blenniiformes</taxon>
        <taxon>Gobiesocoidei</taxon>
        <taxon>Gobiesocidae</taxon>
        <taxon>Gobiesocinae</taxon>
        <taxon>Gouania</taxon>
    </lineage>
</organism>
<dbReference type="InterPro" id="IPR019402">
    <property type="entry name" value="CWH43_N"/>
</dbReference>
<feature type="domain" description="CWH43-like N-terminal" evidence="12">
    <location>
        <begin position="21"/>
        <end position="238"/>
    </location>
</feature>
<comment type="function">
    <text evidence="8">Involved in the fatty acid remodeling steps of GPI-anchor maturation where the unsaturated acyl chain at sn-2 of inositol phosphate is replaced by a saturated stearoyl chain. May catalyze the second step of the fatty acid remodeling, by reacylating a lyso-GPI intermediate at sn-2 of inositol phosphate by a saturated chain. The fatty acid remodeling steps is critical for the integration of GPI-APs into lipid rafts.</text>
</comment>
<evidence type="ECO:0000256" key="3">
    <source>
        <dbReference type="ARBA" id="ARBA00022502"/>
    </source>
</evidence>
<reference evidence="13" key="3">
    <citation type="submission" date="2025-09" db="UniProtKB">
        <authorList>
            <consortium name="Ensembl"/>
        </authorList>
    </citation>
    <scope>IDENTIFICATION</scope>
</reference>
<dbReference type="GeneID" id="114475642"/>
<dbReference type="Pfam" id="PF10277">
    <property type="entry name" value="Frag1"/>
    <property type="match status" value="1"/>
</dbReference>
<comment type="subcellular location">
    <subcellularLocation>
        <location evidence="1">Golgi apparatus membrane</location>
        <topology evidence="1">Multi-pass membrane protein</topology>
    </subcellularLocation>
</comment>
<evidence type="ECO:0000256" key="1">
    <source>
        <dbReference type="ARBA" id="ARBA00004653"/>
    </source>
</evidence>
<evidence type="ECO:0000313" key="13">
    <source>
        <dbReference type="Ensembl" id="ENSGWIP00000021151.1"/>
    </source>
</evidence>
<keyword evidence="4 11" id="KW-0812">Transmembrane</keyword>
<dbReference type="GO" id="GO:0006506">
    <property type="term" value="P:GPI anchor biosynthetic process"/>
    <property type="evidence" value="ECO:0007669"/>
    <property type="project" value="UniProtKB-KW"/>
</dbReference>
<evidence type="ECO:0000313" key="14">
    <source>
        <dbReference type="Proteomes" id="UP000694680"/>
    </source>
</evidence>
<evidence type="ECO:0000256" key="5">
    <source>
        <dbReference type="ARBA" id="ARBA00022989"/>
    </source>
</evidence>
<dbReference type="GO" id="GO:0005789">
    <property type="term" value="C:endoplasmic reticulum membrane"/>
    <property type="evidence" value="ECO:0007669"/>
    <property type="project" value="TreeGrafter"/>
</dbReference>
<dbReference type="Proteomes" id="UP000694680">
    <property type="component" value="Chromosome 14"/>
</dbReference>
<keyword evidence="7 11" id="KW-0472">Membrane</keyword>
<evidence type="ECO:0000256" key="2">
    <source>
        <dbReference type="ARBA" id="ARBA00007414"/>
    </source>
</evidence>
<feature type="transmembrane region" description="Helical" evidence="11">
    <location>
        <begin position="211"/>
        <end position="228"/>
    </location>
</feature>
<evidence type="ECO:0000256" key="11">
    <source>
        <dbReference type="SAM" id="Phobius"/>
    </source>
</evidence>
<keyword evidence="6" id="KW-0333">Golgi apparatus</keyword>
<keyword evidence="5 11" id="KW-1133">Transmembrane helix</keyword>
<comment type="similarity">
    <text evidence="2">Belongs to the PGAP2 family.</text>
</comment>
<feature type="transmembrane region" description="Helical" evidence="11">
    <location>
        <begin position="182"/>
        <end position="199"/>
    </location>
</feature>
<gene>
    <name evidence="13" type="primary">LOC114475642</name>
</gene>
<dbReference type="PANTHER" id="PTHR12892">
    <property type="entry name" value="FGF RECEPTOR ACTIVATING PROTEIN 1"/>
    <property type="match status" value="1"/>
</dbReference>
<evidence type="ECO:0000256" key="10">
    <source>
        <dbReference type="ARBA" id="ARBA00093676"/>
    </source>
</evidence>
<evidence type="ECO:0000256" key="6">
    <source>
        <dbReference type="ARBA" id="ARBA00023034"/>
    </source>
</evidence>
<feature type="transmembrane region" description="Helical" evidence="11">
    <location>
        <begin position="142"/>
        <end position="162"/>
    </location>
</feature>
<evidence type="ECO:0000256" key="4">
    <source>
        <dbReference type="ARBA" id="ARBA00022692"/>
    </source>
</evidence>
<keyword evidence="14" id="KW-1185">Reference proteome</keyword>
<dbReference type="AlphaFoldDB" id="A0A8C5EFP9"/>
<name>A0A8C5EFP9_GOUWI</name>
<evidence type="ECO:0000256" key="8">
    <source>
        <dbReference type="ARBA" id="ARBA00093421"/>
    </source>
</evidence>
<evidence type="ECO:0000256" key="7">
    <source>
        <dbReference type="ARBA" id="ARBA00023136"/>
    </source>
</evidence>
<reference evidence="13" key="1">
    <citation type="submission" date="2020-06" db="EMBL/GenBank/DDBJ databases">
        <authorList>
            <consortium name="Wellcome Sanger Institute Data Sharing"/>
        </authorList>
    </citation>
    <scope>NUCLEOTIDE SEQUENCE [LARGE SCALE GENOMIC DNA]</scope>
</reference>
<feature type="transmembrane region" description="Helical" evidence="11">
    <location>
        <begin position="12"/>
        <end position="40"/>
    </location>
</feature>
<proteinExistence type="inferred from homology"/>
<reference evidence="13" key="2">
    <citation type="submission" date="2025-08" db="UniProtKB">
        <authorList>
            <consortium name="Ensembl"/>
        </authorList>
    </citation>
    <scope>IDENTIFICATION</scope>
</reference>
<accession>A0A8C5EFP9</accession>
<keyword evidence="3" id="KW-0337">GPI-anchor biosynthesis</keyword>
<dbReference type="Ensembl" id="ENSGWIT00000023209.1">
    <property type="protein sequence ID" value="ENSGWIP00000021151.1"/>
    <property type="gene ID" value="ENSGWIG00000011437.1"/>
</dbReference>
<evidence type="ECO:0000259" key="12">
    <source>
        <dbReference type="Pfam" id="PF10277"/>
    </source>
</evidence>